<protein>
    <submittedName>
        <fullName evidence="1">D-aminoacid aminotransferase-like PLP-dependent enzyme</fullName>
    </submittedName>
</protein>
<keyword evidence="1" id="KW-0032">Aminotransferase</keyword>
<reference evidence="1 2" key="1">
    <citation type="journal article" date="2015" name="Genome Biol. Evol.">
        <title>Phylogenomic analyses indicate that early fungi evolved digesting cell walls of algal ancestors of land plants.</title>
        <authorList>
            <person name="Chang Y."/>
            <person name="Wang S."/>
            <person name="Sekimoto S."/>
            <person name="Aerts A.L."/>
            <person name="Choi C."/>
            <person name="Clum A."/>
            <person name="LaButti K.M."/>
            <person name="Lindquist E.A."/>
            <person name="Yee Ngan C."/>
            <person name="Ohm R.A."/>
            <person name="Salamov A.A."/>
            <person name="Grigoriev I.V."/>
            <person name="Spatafora J.W."/>
            <person name="Berbee M.L."/>
        </authorList>
    </citation>
    <scope>NUCLEOTIDE SEQUENCE [LARGE SCALE GENOMIC DNA]</scope>
    <source>
        <strain evidence="1 2">NRRL 1564</strain>
    </source>
</reference>
<dbReference type="AlphaFoldDB" id="A0A2G5BG36"/>
<dbReference type="PANTHER" id="PTHR47703:SF2">
    <property type="entry name" value="D-AMINOACID AMINOTRANSFERASE-LIKE PLP-DEPENDENT ENZYMES SUPERFAMILY PROTEIN"/>
    <property type="match status" value="1"/>
</dbReference>
<dbReference type="InterPro" id="IPR043131">
    <property type="entry name" value="BCAT-like_N"/>
</dbReference>
<sequence>MQATTVVVDYNYASGKTTIHDSQQSAKEFMLNGGSGIYTAMRTVSNGRRVFLFEDHMQRIVNSYKMVLADGQHGNNTVEQWSALLRPLIRRGLNMYAGDGESKITVLVGKCGVHIQLAKLQEPSSASCWVRFIGGKRDHPEAKDLQWVHEREVLERLIVPPINEVVLVDSAEDVQDSRFYEGTSSNFFAVRRLRGQEEQQSTFINYELISAPLDSVLLGTVMKLVLRICEADGIPVRHQPLVELGIWEGAFVTSTSRLVLPVETITYGDDGQMSQKLDAENPLVMHLRERVLNMARERSTEI</sequence>
<evidence type="ECO:0000313" key="1">
    <source>
        <dbReference type="EMBL" id="PIA17963.1"/>
    </source>
</evidence>
<dbReference type="Pfam" id="PF01063">
    <property type="entry name" value="Aminotran_4"/>
    <property type="match status" value="1"/>
</dbReference>
<dbReference type="PANTHER" id="PTHR47703">
    <property type="entry name" value="D-AMINOACID AMINOTRANSFERASE-LIKE PLP-DEPENDENT ENZYMES SUPERFAMILY PROTEIN"/>
    <property type="match status" value="1"/>
</dbReference>
<dbReference type="SUPFAM" id="SSF56752">
    <property type="entry name" value="D-aminoacid aminotransferase-like PLP-dependent enzymes"/>
    <property type="match status" value="1"/>
</dbReference>
<dbReference type="InterPro" id="IPR043132">
    <property type="entry name" value="BCAT-like_C"/>
</dbReference>
<evidence type="ECO:0000313" key="2">
    <source>
        <dbReference type="Proteomes" id="UP000242474"/>
    </source>
</evidence>
<organism evidence="1 2">
    <name type="scientific">Coemansia reversa (strain ATCC 12441 / NRRL 1564)</name>
    <dbReference type="NCBI Taxonomy" id="763665"/>
    <lineage>
        <taxon>Eukaryota</taxon>
        <taxon>Fungi</taxon>
        <taxon>Fungi incertae sedis</taxon>
        <taxon>Zoopagomycota</taxon>
        <taxon>Kickxellomycotina</taxon>
        <taxon>Kickxellomycetes</taxon>
        <taxon>Kickxellales</taxon>
        <taxon>Kickxellaceae</taxon>
        <taxon>Coemansia</taxon>
    </lineage>
</organism>
<dbReference type="InterPro" id="IPR001544">
    <property type="entry name" value="Aminotrans_IV"/>
</dbReference>
<dbReference type="OrthoDB" id="59470at2759"/>
<dbReference type="Gene3D" id="3.20.10.10">
    <property type="entry name" value="D-amino Acid Aminotransferase, subunit A, domain 2"/>
    <property type="match status" value="1"/>
</dbReference>
<accession>A0A2G5BG36</accession>
<dbReference type="EMBL" id="KZ303492">
    <property type="protein sequence ID" value="PIA17963.1"/>
    <property type="molecule type" value="Genomic_DNA"/>
</dbReference>
<keyword evidence="1" id="KW-0808">Transferase</keyword>
<gene>
    <name evidence="1" type="ORF">COEREDRAFT_7140</name>
</gene>
<name>A0A2G5BG36_COERN</name>
<dbReference type="GO" id="GO:0008483">
    <property type="term" value="F:transaminase activity"/>
    <property type="evidence" value="ECO:0007669"/>
    <property type="project" value="UniProtKB-KW"/>
</dbReference>
<dbReference type="Gene3D" id="3.30.470.10">
    <property type="match status" value="1"/>
</dbReference>
<proteinExistence type="predicted"/>
<dbReference type="Proteomes" id="UP000242474">
    <property type="component" value="Unassembled WGS sequence"/>
</dbReference>
<keyword evidence="2" id="KW-1185">Reference proteome</keyword>
<dbReference type="InterPro" id="IPR036038">
    <property type="entry name" value="Aminotransferase-like"/>
</dbReference>